<keyword evidence="2" id="KW-1185">Reference proteome</keyword>
<gene>
    <name evidence="1" type="ORF">ACAOBT_LOCUS1278</name>
</gene>
<comment type="caution">
    <text evidence="1">The sequence shown here is derived from an EMBL/GenBank/DDBJ whole genome shotgun (WGS) entry which is preliminary data.</text>
</comment>
<accession>A0A9P0JLP7</accession>
<organism evidence="1 2">
    <name type="scientific">Acanthoscelides obtectus</name>
    <name type="common">Bean weevil</name>
    <name type="synonym">Bruchus obtectus</name>
    <dbReference type="NCBI Taxonomy" id="200917"/>
    <lineage>
        <taxon>Eukaryota</taxon>
        <taxon>Metazoa</taxon>
        <taxon>Ecdysozoa</taxon>
        <taxon>Arthropoda</taxon>
        <taxon>Hexapoda</taxon>
        <taxon>Insecta</taxon>
        <taxon>Pterygota</taxon>
        <taxon>Neoptera</taxon>
        <taxon>Endopterygota</taxon>
        <taxon>Coleoptera</taxon>
        <taxon>Polyphaga</taxon>
        <taxon>Cucujiformia</taxon>
        <taxon>Chrysomeloidea</taxon>
        <taxon>Chrysomelidae</taxon>
        <taxon>Bruchinae</taxon>
        <taxon>Bruchini</taxon>
        <taxon>Acanthoscelides</taxon>
    </lineage>
</organism>
<protein>
    <submittedName>
        <fullName evidence="1">Uncharacterized protein</fullName>
    </submittedName>
</protein>
<proteinExistence type="predicted"/>
<name>A0A9P0JLP7_ACAOB</name>
<evidence type="ECO:0000313" key="1">
    <source>
        <dbReference type="EMBL" id="CAH1955834.1"/>
    </source>
</evidence>
<dbReference type="AlphaFoldDB" id="A0A9P0JLP7"/>
<dbReference type="EMBL" id="CAKOFQ010006663">
    <property type="protein sequence ID" value="CAH1955834.1"/>
    <property type="molecule type" value="Genomic_DNA"/>
</dbReference>
<reference evidence="1" key="1">
    <citation type="submission" date="2022-03" db="EMBL/GenBank/DDBJ databases">
        <authorList>
            <person name="Sayadi A."/>
        </authorList>
    </citation>
    <scope>NUCLEOTIDE SEQUENCE</scope>
</reference>
<sequence length="54" mass="5844">MGKNASKLKKKSSINIKKSLGLRSGSYGGWSNNSTFSSIKYSLVFRAVCELALS</sequence>
<evidence type="ECO:0000313" key="2">
    <source>
        <dbReference type="Proteomes" id="UP001152888"/>
    </source>
</evidence>
<dbReference type="Proteomes" id="UP001152888">
    <property type="component" value="Unassembled WGS sequence"/>
</dbReference>